<evidence type="ECO:0000256" key="7">
    <source>
        <dbReference type="ARBA" id="ARBA00022989"/>
    </source>
</evidence>
<evidence type="ECO:0000256" key="8">
    <source>
        <dbReference type="ARBA" id="ARBA00023136"/>
    </source>
</evidence>
<dbReference type="NCBIfam" id="TIGR03003">
    <property type="entry name" value="ectoine_ehuD"/>
    <property type="match status" value="1"/>
</dbReference>
<dbReference type="CDD" id="cd06261">
    <property type="entry name" value="TM_PBP2"/>
    <property type="match status" value="1"/>
</dbReference>
<evidence type="ECO:0000256" key="5">
    <source>
        <dbReference type="ARBA" id="ARBA00022692"/>
    </source>
</evidence>
<keyword evidence="7 9" id="KW-1133">Transmembrane helix</keyword>
<evidence type="ECO:0000256" key="6">
    <source>
        <dbReference type="ARBA" id="ARBA00022970"/>
    </source>
</evidence>
<dbReference type="PANTHER" id="PTHR30614:SF0">
    <property type="entry name" value="L-CYSTINE TRANSPORT SYSTEM PERMEASE PROTEIN TCYL"/>
    <property type="match status" value="1"/>
</dbReference>
<organism evidence="11">
    <name type="scientific">Bosea sp. NBC_00436</name>
    <dbReference type="NCBI Taxonomy" id="2969620"/>
    <lineage>
        <taxon>Bacteria</taxon>
        <taxon>Pseudomonadati</taxon>
        <taxon>Pseudomonadota</taxon>
        <taxon>Alphaproteobacteria</taxon>
        <taxon>Hyphomicrobiales</taxon>
        <taxon>Boseaceae</taxon>
        <taxon>Bosea</taxon>
    </lineage>
</organism>
<dbReference type="InterPro" id="IPR014341">
    <property type="entry name" value="Ectoine_EhuD"/>
</dbReference>
<keyword evidence="5 9" id="KW-0812">Transmembrane</keyword>
<feature type="transmembrane region" description="Helical" evidence="9">
    <location>
        <begin position="149"/>
        <end position="168"/>
    </location>
</feature>
<feature type="transmembrane region" description="Helical" evidence="9">
    <location>
        <begin position="188"/>
        <end position="206"/>
    </location>
</feature>
<protein>
    <submittedName>
        <fullName evidence="11">Ectoine/hydroxyectoine ABC transporter permease subunit EhuD</fullName>
    </submittedName>
</protein>
<dbReference type="GO" id="GO:0022857">
    <property type="term" value="F:transmembrane transporter activity"/>
    <property type="evidence" value="ECO:0007669"/>
    <property type="project" value="InterPro"/>
</dbReference>
<sequence>MLFDPGFALSTVPKIAGALWTSILVALLSCIGASLLGFTLEIARRSNRAMRYAMRFLIDFIRSTPLLVQLYFFYFVLPSYGIKLPALAIGVIAISLYYSGYLAEVFKAGIDGVKPGQFEAARALGLTRLQTVMLVIAPQMLRNIAAPMGNYFIGIFKSTPYLAAIAVYEAFGAALDIASDTFRYTEPMVVVGAIFLAIALVLAWLVRRLEEHLLLSAKR</sequence>
<dbReference type="GO" id="GO:0043190">
    <property type="term" value="C:ATP-binding cassette (ABC) transporter complex"/>
    <property type="evidence" value="ECO:0007669"/>
    <property type="project" value="InterPro"/>
</dbReference>
<dbReference type="InterPro" id="IPR035906">
    <property type="entry name" value="MetI-like_sf"/>
</dbReference>
<evidence type="ECO:0000256" key="2">
    <source>
        <dbReference type="ARBA" id="ARBA00010072"/>
    </source>
</evidence>
<evidence type="ECO:0000256" key="9">
    <source>
        <dbReference type="RuleBase" id="RU363032"/>
    </source>
</evidence>
<feature type="transmembrane region" description="Helical" evidence="9">
    <location>
        <begin position="80"/>
        <end position="98"/>
    </location>
</feature>
<dbReference type="NCBIfam" id="TIGR01726">
    <property type="entry name" value="HEQRo_perm_3TM"/>
    <property type="match status" value="1"/>
</dbReference>
<keyword evidence="6" id="KW-0029">Amino-acid transport</keyword>
<keyword evidence="3 9" id="KW-0813">Transport</keyword>
<evidence type="ECO:0000256" key="4">
    <source>
        <dbReference type="ARBA" id="ARBA00022475"/>
    </source>
</evidence>
<dbReference type="AlphaFoldDB" id="A0A9E8CNY9"/>
<accession>A0A9E8CNY9</accession>
<dbReference type="Pfam" id="PF00528">
    <property type="entry name" value="BPD_transp_1"/>
    <property type="match status" value="1"/>
</dbReference>
<dbReference type="InterPro" id="IPR043429">
    <property type="entry name" value="ArtM/GltK/GlnP/TcyL/YhdX-like"/>
</dbReference>
<feature type="transmembrane region" description="Helical" evidence="9">
    <location>
        <begin position="52"/>
        <end position="74"/>
    </location>
</feature>
<comment type="similarity">
    <text evidence="2">Belongs to the binding-protein-dependent transport system permease family. HisMQ subfamily.</text>
</comment>
<dbReference type="Gene3D" id="1.10.3720.10">
    <property type="entry name" value="MetI-like"/>
    <property type="match status" value="1"/>
</dbReference>
<reference evidence="11" key="1">
    <citation type="submission" date="2022-08" db="EMBL/GenBank/DDBJ databases">
        <title>Complete Genome Sequences of 2 Bosea sp. soil isolates.</title>
        <authorList>
            <person name="Alvarez Arevalo M."/>
            <person name="Sterndorff E.B."/>
            <person name="Faurdal D."/>
            <person name="Joergensen T.S."/>
            <person name="Weber T."/>
        </authorList>
    </citation>
    <scope>NUCLEOTIDE SEQUENCE</scope>
    <source>
        <strain evidence="11">NBC_00436</strain>
    </source>
</reference>
<dbReference type="InterPro" id="IPR010065">
    <property type="entry name" value="AA_ABC_transptr_permease_3TM"/>
</dbReference>
<dbReference type="PANTHER" id="PTHR30614">
    <property type="entry name" value="MEMBRANE COMPONENT OF AMINO ACID ABC TRANSPORTER"/>
    <property type="match status" value="1"/>
</dbReference>
<gene>
    <name evidence="11" type="primary">ehuD</name>
    <name evidence="11" type="ORF">NWE54_23175</name>
</gene>
<name>A0A9E8CNY9_9HYPH</name>
<comment type="subcellular location">
    <subcellularLocation>
        <location evidence="1">Cell inner membrane</location>
        <topology evidence="1">Multi-pass membrane protein</topology>
    </subcellularLocation>
    <subcellularLocation>
        <location evidence="9">Cell membrane</location>
        <topology evidence="9">Multi-pass membrane protein</topology>
    </subcellularLocation>
</comment>
<keyword evidence="8 9" id="KW-0472">Membrane</keyword>
<feature type="domain" description="ABC transmembrane type-1" evidence="10">
    <location>
        <begin position="19"/>
        <end position="206"/>
    </location>
</feature>
<dbReference type="GO" id="GO:0006865">
    <property type="term" value="P:amino acid transport"/>
    <property type="evidence" value="ECO:0007669"/>
    <property type="project" value="UniProtKB-KW"/>
</dbReference>
<dbReference type="SUPFAM" id="SSF161098">
    <property type="entry name" value="MetI-like"/>
    <property type="match status" value="1"/>
</dbReference>
<evidence type="ECO:0000256" key="1">
    <source>
        <dbReference type="ARBA" id="ARBA00004429"/>
    </source>
</evidence>
<dbReference type="EMBL" id="CP102774">
    <property type="protein sequence ID" value="UZF86639.1"/>
    <property type="molecule type" value="Genomic_DNA"/>
</dbReference>
<evidence type="ECO:0000313" key="11">
    <source>
        <dbReference type="EMBL" id="UZF86639.1"/>
    </source>
</evidence>
<keyword evidence="4" id="KW-1003">Cell membrane</keyword>
<feature type="transmembrane region" description="Helical" evidence="9">
    <location>
        <begin position="20"/>
        <end position="40"/>
    </location>
</feature>
<dbReference type="PROSITE" id="PS50928">
    <property type="entry name" value="ABC_TM1"/>
    <property type="match status" value="1"/>
</dbReference>
<evidence type="ECO:0000259" key="10">
    <source>
        <dbReference type="PROSITE" id="PS50928"/>
    </source>
</evidence>
<evidence type="ECO:0000256" key="3">
    <source>
        <dbReference type="ARBA" id="ARBA00022448"/>
    </source>
</evidence>
<dbReference type="InterPro" id="IPR000515">
    <property type="entry name" value="MetI-like"/>
</dbReference>
<proteinExistence type="inferred from homology"/>